<feature type="compositionally biased region" description="Basic and acidic residues" evidence="1">
    <location>
        <begin position="21"/>
        <end position="31"/>
    </location>
</feature>
<dbReference type="AlphaFoldDB" id="A0A2I0AYQ9"/>
<feature type="region of interest" description="Disordered" evidence="1">
    <location>
        <begin position="1"/>
        <end position="33"/>
    </location>
</feature>
<evidence type="ECO:0000313" key="2">
    <source>
        <dbReference type="EMBL" id="PKA60668.1"/>
    </source>
</evidence>
<dbReference type="Proteomes" id="UP000236161">
    <property type="component" value="Unassembled WGS sequence"/>
</dbReference>
<name>A0A2I0AYQ9_9ASPA</name>
<sequence>MQRVGYSQVASVPKKGKKKQPKPEIDRLKQAEKKKRRLEKALANSAAIRSELEKKKLKKIEEQQRLDEEGAAIAESVALHVLVEEDSDDPFRHFVLKNSYRSDPWVLVREDKFADNAVEASSAWYSGRCGMGHSFPFGVHFGDFYEAYDEEMIQEADISAGILAAKAVSSLQIVEDSHQKSHLPGNELGFFPLFSEGH</sequence>
<keyword evidence="3" id="KW-1185">Reference proteome</keyword>
<dbReference type="PANTHER" id="PTHR34212:SF1">
    <property type="entry name" value="OS06G0106900 PROTEIN"/>
    <property type="match status" value="1"/>
</dbReference>
<protein>
    <submittedName>
        <fullName evidence="2">Uncharacterized protein</fullName>
    </submittedName>
</protein>
<organism evidence="2 3">
    <name type="scientific">Apostasia shenzhenica</name>
    <dbReference type="NCBI Taxonomy" id="1088818"/>
    <lineage>
        <taxon>Eukaryota</taxon>
        <taxon>Viridiplantae</taxon>
        <taxon>Streptophyta</taxon>
        <taxon>Embryophyta</taxon>
        <taxon>Tracheophyta</taxon>
        <taxon>Spermatophyta</taxon>
        <taxon>Magnoliopsida</taxon>
        <taxon>Liliopsida</taxon>
        <taxon>Asparagales</taxon>
        <taxon>Orchidaceae</taxon>
        <taxon>Apostasioideae</taxon>
        <taxon>Apostasia</taxon>
    </lineage>
</organism>
<dbReference type="EMBL" id="KZ451935">
    <property type="protein sequence ID" value="PKA60668.1"/>
    <property type="molecule type" value="Genomic_DNA"/>
</dbReference>
<evidence type="ECO:0000313" key="3">
    <source>
        <dbReference type="Proteomes" id="UP000236161"/>
    </source>
</evidence>
<proteinExistence type="predicted"/>
<gene>
    <name evidence="2" type="ORF">AXF42_Ash006302</name>
</gene>
<dbReference type="PANTHER" id="PTHR34212">
    <property type="entry name" value="OS02G0104200 PROTEIN"/>
    <property type="match status" value="1"/>
</dbReference>
<reference evidence="2 3" key="1">
    <citation type="journal article" date="2017" name="Nature">
        <title>The Apostasia genome and the evolution of orchids.</title>
        <authorList>
            <person name="Zhang G.Q."/>
            <person name="Liu K.W."/>
            <person name="Li Z."/>
            <person name="Lohaus R."/>
            <person name="Hsiao Y.Y."/>
            <person name="Niu S.C."/>
            <person name="Wang J.Y."/>
            <person name="Lin Y.C."/>
            <person name="Xu Q."/>
            <person name="Chen L.J."/>
            <person name="Yoshida K."/>
            <person name="Fujiwara S."/>
            <person name="Wang Z.W."/>
            <person name="Zhang Y.Q."/>
            <person name="Mitsuda N."/>
            <person name="Wang M."/>
            <person name="Liu G.H."/>
            <person name="Pecoraro L."/>
            <person name="Huang H.X."/>
            <person name="Xiao X.J."/>
            <person name="Lin M."/>
            <person name="Wu X.Y."/>
            <person name="Wu W.L."/>
            <person name="Chen Y.Y."/>
            <person name="Chang S.B."/>
            <person name="Sakamoto S."/>
            <person name="Ohme-Takagi M."/>
            <person name="Yagi M."/>
            <person name="Zeng S.J."/>
            <person name="Shen C.Y."/>
            <person name="Yeh C.M."/>
            <person name="Luo Y.B."/>
            <person name="Tsai W.C."/>
            <person name="Van de Peer Y."/>
            <person name="Liu Z.J."/>
        </authorList>
    </citation>
    <scope>NUCLEOTIDE SEQUENCE [LARGE SCALE GENOMIC DNA]</scope>
    <source>
        <strain evidence="3">cv. Shenzhen</strain>
        <tissue evidence="2">Stem</tissue>
    </source>
</reference>
<accession>A0A2I0AYQ9</accession>
<evidence type="ECO:0000256" key="1">
    <source>
        <dbReference type="SAM" id="MobiDB-lite"/>
    </source>
</evidence>
<dbReference type="OrthoDB" id="1939301at2759"/>
<dbReference type="STRING" id="1088818.A0A2I0AYQ9"/>